<reference evidence="3" key="1">
    <citation type="submission" date="2025-08" db="UniProtKB">
        <authorList>
            <consortium name="RefSeq"/>
        </authorList>
    </citation>
    <scope>IDENTIFICATION</scope>
    <source>
        <tissue evidence="3">Whole body</tissue>
    </source>
</reference>
<name>A0A6J1R7K8_9HYME</name>
<dbReference type="RefSeq" id="XP_024890193.1">
    <property type="nucleotide sequence ID" value="XM_025034425.1"/>
</dbReference>
<evidence type="ECO:0000313" key="2">
    <source>
        <dbReference type="Proteomes" id="UP000504618"/>
    </source>
</evidence>
<protein>
    <submittedName>
        <fullName evidence="3">Uncharacterized protein LOC112466362</fullName>
    </submittedName>
</protein>
<dbReference type="GeneID" id="112466362"/>
<organism evidence="2 3">
    <name type="scientific">Temnothorax curvispinosus</name>
    <dbReference type="NCBI Taxonomy" id="300111"/>
    <lineage>
        <taxon>Eukaryota</taxon>
        <taxon>Metazoa</taxon>
        <taxon>Ecdysozoa</taxon>
        <taxon>Arthropoda</taxon>
        <taxon>Hexapoda</taxon>
        <taxon>Insecta</taxon>
        <taxon>Pterygota</taxon>
        <taxon>Neoptera</taxon>
        <taxon>Endopterygota</taxon>
        <taxon>Hymenoptera</taxon>
        <taxon>Apocrita</taxon>
        <taxon>Aculeata</taxon>
        <taxon>Formicoidea</taxon>
        <taxon>Formicidae</taxon>
        <taxon>Myrmicinae</taxon>
        <taxon>Temnothorax</taxon>
    </lineage>
</organism>
<feature type="region of interest" description="Disordered" evidence="1">
    <location>
        <begin position="101"/>
        <end position="121"/>
    </location>
</feature>
<feature type="non-terminal residue" evidence="3">
    <location>
        <position position="121"/>
    </location>
</feature>
<dbReference type="Proteomes" id="UP000504618">
    <property type="component" value="Unplaced"/>
</dbReference>
<evidence type="ECO:0000256" key="1">
    <source>
        <dbReference type="SAM" id="MobiDB-lite"/>
    </source>
</evidence>
<accession>A0A6J1R7K8</accession>
<dbReference type="AlphaFoldDB" id="A0A6J1R7K8"/>
<sequence>MTFPFPLAPCTSRTWRPRNGSAPERVVTTHLIDRGGQSEKWTRKTEGIGSGTSAVATHLIDRDGHEMDRLRTSGVATYLSEDSDAGSVASRELTIVTIREDSLRGGGDLGEASGASGTTLR</sequence>
<proteinExistence type="predicted"/>
<keyword evidence="2" id="KW-1185">Reference proteome</keyword>
<evidence type="ECO:0000313" key="3">
    <source>
        <dbReference type="RefSeq" id="XP_024890193.1"/>
    </source>
</evidence>
<gene>
    <name evidence="3" type="primary">LOC112466362</name>
</gene>